<organism evidence="2 3">
    <name type="scientific">Microbacterium ulmi</name>
    <dbReference type="NCBI Taxonomy" id="179095"/>
    <lineage>
        <taxon>Bacteria</taxon>
        <taxon>Bacillati</taxon>
        <taxon>Actinomycetota</taxon>
        <taxon>Actinomycetes</taxon>
        <taxon>Micrococcales</taxon>
        <taxon>Microbacteriaceae</taxon>
        <taxon>Microbacterium</taxon>
    </lineage>
</organism>
<name>A0A7Y2M2V2_9MICO</name>
<dbReference type="AlphaFoldDB" id="A0A7Y2M2V2"/>
<evidence type="ECO:0008006" key="4">
    <source>
        <dbReference type="Google" id="ProtNLM"/>
    </source>
</evidence>
<accession>A0A7Y2M2V2</accession>
<protein>
    <recommendedName>
        <fullName evidence="4">Transposase</fullName>
    </recommendedName>
</protein>
<dbReference type="InterPro" id="IPR036388">
    <property type="entry name" value="WH-like_DNA-bd_sf"/>
</dbReference>
<comment type="caution">
    <text evidence="2">The sequence shown here is derived from an EMBL/GenBank/DDBJ whole genome shotgun (WGS) entry which is preliminary data.</text>
</comment>
<keyword evidence="3" id="KW-1185">Reference proteome</keyword>
<keyword evidence="1" id="KW-0175">Coiled coil</keyword>
<proteinExistence type="predicted"/>
<evidence type="ECO:0000256" key="1">
    <source>
        <dbReference type="SAM" id="Coils"/>
    </source>
</evidence>
<dbReference type="EMBL" id="JABEMB010000011">
    <property type="protein sequence ID" value="NNH04083.1"/>
    <property type="molecule type" value="Genomic_DNA"/>
</dbReference>
<evidence type="ECO:0000313" key="2">
    <source>
        <dbReference type="EMBL" id="NNH04083.1"/>
    </source>
</evidence>
<feature type="coiled-coil region" evidence="1">
    <location>
        <begin position="80"/>
        <end position="107"/>
    </location>
</feature>
<evidence type="ECO:0000313" key="3">
    <source>
        <dbReference type="Proteomes" id="UP000543598"/>
    </source>
</evidence>
<sequence length="119" mass="13558">MAFERKYSDEVRTQSVETVLRRRREEPRNRAIIREVAQEYDVGQQSLRQWLARFDDGSYDYGDDPSAAPAHSSGHATAGRQELLELVSQLEGRIAVLEEDNRSLTRVVALLSGQLREIA</sequence>
<reference evidence="2 3" key="1">
    <citation type="submission" date="2020-05" db="EMBL/GenBank/DDBJ databases">
        <title>MicrobeNet Type strains.</title>
        <authorList>
            <person name="Nicholson A.C."/>
        </authorList>
    </citation>
    <scope>NUCLEOTIDE SEQUENCE [LARGE SCALE GENOMIC DNA]</scope>
    <source>
        <strain evidence="2 3">JCM 14282</strain>
    </source>
</reference>
<dbReference type="SUPFAM" id="SSF46689">
    <property type="entry name" value="Homeodomain-like"/>
    <property type="match status" value="1"/>
</dbReference>
<dbReference type="Gene3D" id="1.10.10.10">
    <property type="entry name" value="Winged helix-like DNA-binding domain superfamily/Winged helix DNA-binding domain"/>
    <property type="match status" value="1"/>
</dbReference>
<dbReference type="RefSeq" id="WP_167036515.1">
    <property type="nucleotide sequence ID" value="NZ_JAAOZF010000001.1"/>
</dbReference>
<dbReference type="Proteomes" id="UP000543598">
    <property type="component" value="Unassembled WGS sequence"/>
</dbReference>
<gene>
    <name evidence="2" type="ORF">HLA99_09505</name>
</gene>
<dbReference type="InterPro" id="IPR009057">
    <property type="entry name" value="Homeodomain-like_sf"/>
</dbReference>